<gene>
    <name evidence="2" type="ORF">CEXT_79081</name>
</gene>
<organism evidence="2 3">
    <name type="scientific">Caerostris extrusa</name>
    <name type="common">Bark spider</name>
    <name type="synonym">Caerostris bankana</name>
    <dbReference type="NCBI Taxonomy" id="172846"/>
    <lineage>
        <taxon>Eukaryota</taxon>
        <taxon>Metazoa</taxon>
        <taxon>Ecdysozoa</taxon>
        <taxon>Arthropoda</taxon>
        <taxon>Chelicerata</taxon>
        <taxon>Arachnida</taxon>
        <taxon>Araneae</taxon>
        <taxon>Araneomorphae</taxon>
        <taxon>Entelegynae</taxon>
        <taxon>Araneoidea</taxon>
        <taxon>Araneidae</taxon>
        <taxon>Caerostris</taxon>
    </lineage>
</organism>
<evidence type="ECO:0000313" key="3">
    <source>
        <dbReference type="Proteomes" id="UP001054945"/>
    </source>
</evidence>
<proteinExistence type="predicted"/>
<evidence type="ECO:0000313" key="2">
    <source>
        <dbReference type="EMBL" id="GIX98659.1"/>
    </source>
</evidence>
<reference evidence="2 3" key="1">
    <citation type="submission" date="2021-06" db="EMBL/GenBank/DDBJ databases">
        <title>Caerostris extrusa draft genome.</title>
        <authorList>
            <person name="Kono N."/>
            <person name="Arakawa K."/>
        </authorList>
    </citation>
    <scope>NUCLEOTIDE SEQUENCE [LARGE SCALE GENOMIC DNA]</scope>
</reference>
<sequence length="101" mass="11595">MIIYTLSAINDLLRRMACTIMSCKCPLQPASLAEDNFLPLILSCHVCSKIFFPKSSDSGRGKGRFRGGEEINHKMQRPRSAITHSRDHTPQWLREGCRFWK</sequence>
<protein>
    <submittedName>
        <fullName evidence="2">Uncharacterized protein</fullName>
    </submittedName>
</protein>
<name>A0AAV4PPP9_CAEEX</name>
<accession>A0AAV4PPP9</accession>
<dbReference type="EMBL" id="BPLR01004940">
    <property type="protein sequence ID" value="GIX98659.1"/>
    <property type="molecule type" value="Genomic_DNA"/>
</dbReference>
<dbReference type="AlphaFoldDB" id="A0AAV4PPP9"/>
<comment type="caution">
    <text evidence="2">The sequence shown here is derived from an EMBL/GenBank/DDBJ whole genome shotgun (WGS) entry which is preliminary data.</text>
</comment>
<feature type="region of interest" description="Disordered" evidence="1">
    <location>
        <begin position="56"/>
        <end position="87"/>
    </location>
</feature>
<dbReference type="Proteomes" id="UP001054945">
    <property type="component" value="Unassembled WGS sequence"/>
</dbReference>
<keyword evidence="3" id="KW-1185">Reference proteome</keyword>
<evidence type="ECO:0000256" key="1">
    <source>
        <dbReference type="SAM" id="MobiDB-lite"/>
    </source>
</evidence>